<evidence type="ECO:0000313" key="2">
    <source>
        <dbReference type="Proteomes" id="UP000054035"/>
    </source>
</evidence>
<name>A0A0P6VEI6_9XANT</name>
<protein>
    <submittedName>
        <fullName evidence="1">Uncharacterized protein</fullName>
    </submittedName>
</protein>
<dbReference type="EMBL" id="JFAQ01000014">
    <property type="protein sequence ID" value="KPL50435.1"/>
    <property type="molecule type" value="Genomic_DNA"/>
</dbReference>
<gene>
    <name evidence="1" type="ORF">XAXN_01410</name>
</gene>
<evidence type="ECO:0000313" key="1">
    <source>
        <dbReference type="EMBL" id="KPL50435.1"/>
    </source>
</evidence>
<reference evidence="1 2" key="1">
    <citation type="submission" date="2014-02" db="EMBL/GenBank/DDBJ databases">
        <title>Genome sequence of Xanthomonas axonopodis DSM 3585 (T).</title>
        <authorList>
            <person name="Midha S."/>
            <person name="Patil P.B."/>
        </authorList>
    </citation>
    <scope>NUCLEOTIDE SEQUENCE [LARGE SCALE GENOMIC DNA]</scope>
    <source>
        <strain evidence="1 2">DSM 3585</strain>
    </source>
</reference>
<sequence length="152" mass="17641">MMMNPFKRWQERRRQHAMEELQRQVGLSLNRIIDAHGDATQPPESPAVESLWLNEPFRSITTQNVAYGQHFQAIDFVLQMLIVTHPEPELLLRTWQSNVTHRSDSQFDEAAPLGDPALKQTALNAWQQVIEHFSTFIEDVAKARKGQRPERD</sequence>
<organism evidence="1 2">
    <name type="scientific">Xanthomonas axonopodis</name>
    <dbReference type="NCBI Taxonomy" id="53413"/>
    <lineage>
        <taxon>Bacteria</taxon>
        <taxon>Pseudomonadati</taxon>
        <taxon>Pseudomonadota</taxon>
        <taxon>Gammaproteobacteria</taxon>
        <taxon>Lysobacterales</taxon>
        <taxon>Lysobacteraceae</taxon>
        <taxon>Xanthomonas</taxon>
    </lineage>
</organism>
<proteinExistence type="predicted"/>
<dbReference type="PATRIC" id="fig|53413.25.peg.848"/>
<dbReference type="AlphaFoldDB" id="A0A0P6VEI6"/>
<dbReference type="Proteomes" id="UP000054035">
    <property type="component" value="Unassembled WGS sequence"/>
</dbReference>
<accession>A0A0P6VEI6</accession>
<comment type="caution">
    <text evidence="1">The sequence shown here is derived from an EMBL/GenBank/DDBJ whole genome shotgun (WGS) entry which is preliminary data.</text>
</comment>